<keyword evidence="5" id="KW-0804">Transcription</keyword>
<evidence type="ECO:0000256" key="5">
    <source>
        <dbReference type="ARBA" id="ARBA00023163"/>
    </source>
</evidence>
<evidence type="ECO:0000256" key="1">
    <source>
        <dbReference type="ARBA" id="ARBA00022553"/>
    </source>
</evidence>
<evidence type="ECO:0000256" key="3">
    <source>
        <dbReference type="ARBA" id="ARBA00023015"/>
    </source>
</evidence>
<evidence type="ECO:0000313" key="8">
    <source>
        <dbReference type="EMBL" id="NPT53371.1"/>
    </source>
</evidence>
<keyword evidence="9" id="KW-1185">Reference proteome</keyword>
<dbReference type="PANTHER" id="PTHR44591">
    <property type="entry name" value="STRESS RESPONSE REGULATOR PROTEIN 1"/>
    <property type="match status" value="1"/>
</dbReference>
<dbReference type="InterPro" id="IPR050595">
    <property type="entry name" value="Bact_response_regulator"/>
</dbReference>
<gene>
    <name evidence="8" type="ORF">GNZ13_01750</name>
</gene>
<protein>
    <submittedName>
        <fullName evidence="8">Response regulator</fullName>
    </submittedName>
</protein>
<evidence type="ECO:0000313" key="9">
    <source>
        <dbReference type="Proteomes" id="UP000655523"/>
    </source>
</evidence>
<dbReference type="Pfam" id="PF00072">
    <property type="entry name" value="Response_reg"/>
    <property type="match status" value="1"/>
</dbReference>
<dbReference type="FunFam" id="3.40.50.2300:FF:000001">
    <property type="entry name" value="DNA-binding response regulator PhoB"/>
    <property type="match status" value="1"/>
</dbReference>
<dbReference type="Proteomes" id="UP000655523">
    <property type="component" value="Unassembled WGS sequence"/>
</dbReference>
<evidence type="ECO:0000256" key="4">
    <source>
        <dbReference type="ARBA" id="ARBA00023125"/>
    </source>
</evidence>
<dbReference type="InterPro" id="IPR011006">
    <property type="entry name" value="CheY-like_superfamily"/>
</dbReference>
<dbReference type="RefSeq" id="WP_172159931.1">
    <property type="nucleotide sequence ID" value="NZ_WOEZ01000009.1"/>
</dbReference>
<keyword evidence="4" id="KW-0238">DNA-binding</keyword>
<keyword evidence="1 6" id="KW-0597">Phosphoprotein</keyword>
<dbReference type="GO" id="GO:0000160">
    <property type="term" value="P:phosphorelay signal transduction system"/>
    <property type="evidence" value="ECO:0007669"/>
    <property type="project" value="UniProtKB-KW"/>
</dbReference>
<dbReference type="CDD" id="cd17574">
    <property type="entry name" value="REC_OmpR"/>
    <property type="match status" value="1"/>
</dbReference>
<dbReference type="GO" id="GO:0003677">
    <property type="term" value="F:DNA binding"/>
    <property type="evidence" value="ECO:0007669"/>
    <property type="project" value="UniProtKB-KW"/>
</dbReference>
<proteinExistence type="predicted"/>
<evidence type="ECO:0000259" key="7">
    <source>
        <dbReference type="PROSITE" id="PS50110"/>
    </source>
</evidence>
<evidence type="ECO:0000256" key="2">
    <source>
        <dbReference type="ARBA" id="ARBA00023012"/>
    </source>
</evidence>
<dbReference type="PROSITE" id="PS50110">
    <property type="entry name" value="RESPONSE_REGULATORY"/>
    <property type="match status" value="1"/>
</dbReference>
<feature type="domain" description="Response regulatory" evidence="7">
    <location>
        <begin position="3"/>
        <end position="115"/>
    </location>
</feature>
<keyword evidence="3" id="KW-0805">Transcription regulation</keyword>
<accession>A0A972NI11</accession>
<dbReference type="InterPro" id="IPR001789">
    <property type="entry name" value="Sig_transdc_resp-reg_receiver"/>
</dbReference>
<comment type="caution">
    <text evidence="8">The sequence shown here is derived from an EMBL/GenBank/DDBJ whole genome shotgun (WGS) entry which is preliminary data.</text>
</comment>
<organism evidence="8 9">
    <name type="scientific">Paraburkholderia elongata</name>
    <dbReference type="NCBI Taxonomy" id="2675747"/>
    <lineage>
        <taxon>Bacteria</taxon>
        <taxon>Pseudomonadati</taxon>
        <taxon>Pseudomonadota</taxon>
        <taxon>Betaproteobacteria</taxon>
        <taxon>Burkholderiales</taxon>
        <taxon>Burkholderiaceae</taxon>
        <taxon>Paraburkholderia</taxon>
    </lineage>
</organism>
<dbReference type="Gene3D" id="3.40.50.2300">
    <property type="match status" value="1"/>
</dbReference>
<keyword evidence="2" id="KW-0902">Two-component regulatory system</keyword>
<feature type="modified residue" description="4-aspartylphosphate" evidence="6">
    <location>
        <position position="52"/>
    </location>
</feature>
<dbReference type="AlphaFoldDB" id="A0A972NI11"/>
<dbReference type="SMART" id="SM00448">
    <property type="entry name" value="REC"/>
    <property type="match status" value="1"/>
</dbReference>
<name>A0A972NI11_9BURK</name>
<dbReference type="SUPFAM" id="SSF52172">
    <property type="entry name" value="CheY-like"/>
    <property type="match status" value="1"/>
</dbReference>
<reference evidence="8 9" key="1">
    <citation type="submission" date="2019-11" db="EMBL/GenBank/DDBJ databases">
        <title>Metabolism of dissolved organic matter in forest soils.</title>
        <authorList>
            <person name="Cyle K.T."/>
            <person name="Wilhelm R.C."/>
            <person name="Martinez C.E."/>
        </authorList>
    </citation>
    <scope>NUCLEOTIDE SEQUENCE [LARGE SCALE GENOMIC DNA]</scope>
    <source>
        <strain evidence="8 9">5N</strain>
    </source>
</reference>
<evidence type="ECO:0000256" key="6">
    <source>
        <dbReference type="PROSITE-ProRule" id="PRU00169"/>
    </source>
</evidence>
<sequence length="129" mass="13959">MATILLVDDDPNILRPLRLLLEREGYRVLTAPDGQAALAAAVVESPNLIVTDWMMPRMDGVGLCRQLKDDAATADIPVVMLSAASPSPPAEPLWNVFLPKPTPIARLIEVIRTLLKGRGSSAPAHAFER</sequence>
<dbReference type="EMBL" id="WOEZ01000009">
    <property type="protein sequence ID" value="NPT53371.1"/>
    <property type="molecule type" value="Genomic_DNA"/>
</dbReference>
<dbReference type="PANTHER" id="PTHR44591:SF3">
    <property type="entry name" value="RESPONSE REGULATORY DOMAIN-CONTAINING PROTEIN"/>
    <property type="match status" value="1"/>
</dbReference>